<feature type="compositionally biased region" description="Low complexity" evidence="1">
    <location>
        <begin position="60"/>
        <end position="75"/>
    </location>
</feature>
<keyword evidence="3" id="KW-1185">Reference proteome</keyword>
<feature type="region of interest" description="Disordered" evidence="1">
    <location>
        <begin position="1"/>
        <end position="100"/>
    </location>
</feature>
<gene>
    <name evidence="2" type="ORF">GCM10012287_15230</name>
</gene>
<accession>A0ABQ2M282</accession>
<organism evidence="2 3">
    <name type="scientific">Streptomyces daqingensis</name>
    <dbReference type="NCBI Taxonomy" id="1472640"/>
    <lineage>
        <taxon>Bacteria</taxon>
        <taxon>Bacillati</taxon>
        <taxon>Actinomycetota</taxon>
        <taxon>Actinomycetes</taxon>
        <taxon>Kitasatosporales</taxon>
        <taxon>Streptomycetaceae</taxon>
        <taxon>Streptomyces</taxon>
    </lineage>
</organism>
<comment type="caution">
    <text evidence="2">The sequence shown here is derived from an EMBL/GenBank/DDBJ whole genome shotgun (WGS) entry which is preliminary data.</text>
</comment>
<evidence type="ECO:0000313" key="2">
    <source>
        <dbReference type="EMBL" id="GGO45985.1"/>
    </source>
</evidence>
<evidence type="ECO:0000313" key="3">
    <source>
        <dbReference type="Proteomes" id="UP000631535"/>
    </source>
</evidence>
<evidence type="ECO:0008006" key="4">
    <source>
        <dbReference type="Google" id="ProtNLM"/>
    </source>
</evidence>
<proteinExistence type="predicted"/>
<dbReference type="EMBL" id="BMMP01000004">
    <property type="protein sequence ID" value="GGO45985.1"/>
    <property type="molecule type" value="Genomic_DNA"/>
</dbReference>
<evidence type="ECO:0000256" key="1">
    <source>
        <dbReference type="SAM" id="MobiDB-lite"/>
    </source>
</evidence>
<dbReference type="Proteomes" id="UP000631535">
    <property type="component" value="Unassembled WGS sequence"/>
</dbReference>
<sequence>MSETAPPTVGDLEEMATTGTTENHSPILPAQKTGENGELGTTENHSPILPAQKTGEEGELGTTENHSPVAPAGDKAAAEGDDGVTTLENHSPIAPPKGVA</sequence>
<dbReference type="RefSeq" id="WP_189036314.1">
    <property type="nucleotide sequence ID" value="NZ_BMMP01000004.1"/>
</dbReference>
<protein>
    <recommendedName>
        <fullName evidence="4">Sigma-like protein</fullName>
    </recommendedName>
</protein>
<name>A0ABQ2M282_9ACTN</name>
<reference evidence="3" key="1">
    <citation type="journal article" date="2019" name="Int. J. Syst. Evol. Microbiol.">
        <title>The Global Catalogue of Microorganisms (GCM) 10K type strain sequencing project: providing services to taxonomists for standard genome sequencing and annotation.</title>
        <authorList>
            <consortium name="The Broad Institute Genomics Platform"/>
            <consortium name="The Broad Institute Genome Sequencing Center for Infectious Disease"/>
            <person name="Wu L."/>
            <person name="Ma J."/>
        </authorList>
    </citation>
    <scope>NUCLEOTIDE SEQUENCE [LARGE SCALE GENOMIC DNA]</scope>
    <source>
        <strain evidence="3">CGMCC 4.7178</strain>
    </source>
</reference>